<sequence length="53" mass="5858">MDKLTSLPPHILRLVSLFGVTVNATASQSKGTWFHLTSSYPLLSLSLSFFFIS</sequence>
<dbReference type="AlphaFoldDB" id="A0A0L8FUN3"/>
<name>A0A0L8FUN3_OCTBM</name>
<reference evidence="1" key="1">
    <citation type="submission" date="2015-07" db="EMBL/GenBank/DDBJ databases">
        <title>MeaNS - Measles Nucleotide Surveillance Program.</title>
        <authorList>
            <person name="Tran T."/>
            <person name="Druce J."/>
        </authorList>
    </citation>
    <scope>NUCLEOTIDE SEQUENCE</scope>
    <source>
        <strain evidence="1">UCB-OBI-ISO-001</strain>
        <tissue evidence="1">Gonad</tissue>
    </source>
</reference>
<organism evidence="1">
    <name type="scientific">Octopus bimaculoides</name>
    <name type="common">California two-spotted octopus</name>
    <dbReference type="NCBI Taxonomy" id="37653"/>
    <lineage>
        <taxon>Eukaryota</taxon>
        <taxon>Metazoa</taxon>
        <taxon>Spiralia</taxon>
        <taxon>Lophotrochozoa</taxon>
        <taxon>Mollusca</taxon>
        <taxon>Cephalopoda</taxon>
        <taxon>Coleoidea</taxon>
        <taxon>Octopodiformes</taxon>
        <taxon>Octopoda</taxon>
        <taxon>Incirrata</taxon>
        <taxon>Octopodidae</taxon>
        <taxon>Octopus</taxon>
    </lineage>
</organism>
<evidence type="ECO:0000313" key="1">
    <source>
        <dbReference type="EMBL" id="KOF68407.1"/>
    </source>
</evidence>
<proteinExistence type="predicted"/>
<accession>A0A0L8FUN3</accession>
<protein>
    <submittedName>
        <fullName evidence="1">Uncharacterized protein</fullName>
    </submittedName>
</protein>
<dbReference type="EMBL" id="KQ426313">
    <property type="protein sequence ID" value="KOF68407.1"/>
    <property type="molecule type" value="Genomic_DNA"/>
</dbReference>
<gene>
    <name evidence="1" type="ORF">OCBIM_22007370mg</name>
</gene>